<keyword evidence="2" id="KW-1185">Reference proteome</keyword>
<dbReference type="Proteomes" id="UP000604046">
    <property type="component" value="Unassembled WGS sequence"/>
</dbReference>
<evidence type="ECO:0000313" key="2">
    <source>
        <dbReference type="Proteomes" id="UP000604046"/>
    </source>
</evidence>
<evidence type="ECO:0000313" key="1">
    <source>
        <dbReference type="EMBL" id="CAE6968337.1"/>
    </source>
</evidence>
<name>A0A812HZE6_9DINO</name>
<protein>
    <submittedName>
        <fullName evidence="1">TERF2IP protein</fullName>
    </submittedName>
</protein>
<comment type="caution">
    <text evidence="1">The sequence shown here is derived from an EMBL/GenBank/DDBJ whole genome shotgun (WGS) entry which is preliminary data.</text>
</comment>
<organism evidence="1 2">
    <name type="scientific">Symbiodinium natans</name>
    <dbReference type="NCBI Taxonomy" id="878477"/>
    <lineage>
        <taxon>Eukaryota</taxon>
        <taxon>Sar</taxon>
        <taxon>Alveolata</taxon>
        <taxon>Dinophyceae</taxon>
        <taxon>Suessiales</taxon>
        <taxon>Symbiodiniaceae</taxon>
        <taxon>Symbiodinium</taxon>
    </lineage>
</organism>
<accession>A0A812HZE6</accession>
<dbReference type="AlphaFoldDB" id="A0A812HZE6"/>
<proteinExistence type="predicted"/>
<reference evidence="1" key="1">
    <citation type="submission" date="2021-02" db="EMBL/GenBank/DDBJ databases">
        <authorList>
            <person name="Dougan E. K."/>
            <person name="Rhodes N."/>
            <person name="Thang M."/>
            <person name="Chan C."/>
        </authorList>
    </citation>
    <scope>NUCLEOTIDE SEQUENCE</scope>
</reference>
<gene>
    <name evidence="1" type="primary">TERF2IP</name>
    <name evidence="1" type="ORF">SNAT2548_LOCUS2329</name>
</gene>
<dbReference type="EMBL" id="CAJNDS010000133">
    <property type="protein sequence ID" value="CAE6968337.1"/>
    <property type="molecule type" value="Genomic_DNA"/>
</dbReference>
<sequence length="154" mass="17049">MISHWWGGRFADFIAAVDQIVADRALSICTVLWVCTFANNQFGEYFGSRIMDTPFARAIMNADATILIVDRDAGSLTRSWCCLELHCTITMEKELQLYTSTGMVGSAAVSSGPLVDAISRWDVRKSEAAEQAYKRQILNFIADVPETCGGLVRE</sequence>